<accession>A0A3B0YRY6</accession>
<feature type="transmembrane region" description="Helical" evidence="6">
    <location>
        <begin position="172"/>
        <end position="196"/>
    </location>
</feature>
<feature type="transmembrane region" description="Helical" evidence="6">
    <location>
        <begin position="5"/>
        <end position="23"/>
    </location>
</feature>
<feature type="transmembrane region" description="Helical" evidence="6">
    <location>
        <begin position="89"/>
        <end position="108"/>
    </location>
</feature>
<name>A0A3B0YRY6_9ZZZZ</name>
<evidence type="ECO:0000256" key="2">
    <source>
        <dbReference type="ARBA" id="ARBA00022475"/>
    </source>
</evidence>
<evidence type="ECO:0000259" key="7">
    <source>
        <dbReference type="Pfam" id="PF00892"/>
    </source>
</evidence>
<reference evidence="8" key="1">
    <citation type="submission" date="2018-06" db="EMBL/GenBank/DDBJ databases">
        <authorList>
            <person name="Zhirakovskaya E."/>
        </authorList>
    </citation>
    <scope>NUCLEOTIDE SEQUENCE</scope>
</reference>
<organism evidence="8">
    <name type="scientific">hydrothermal vent metagenome</name>
    <dbReference type="NCBI Taxonomy" id="652676"/>
    <lineage>
        <taxon>unclassified sequences</taxon>
        <taxon>metagenomes</taxon>
        <taxon>ecological metagenomes</taxon>
    </lineage>
</organism>
<evidence type="ECO:0000256" key="3">
    <source>
        <dbReference type="ARBA" id="ARBA00022692"/>
    </source>
</evidence>
<feature type="transmembrane region" description="Helical" evidence="6">
    <location>
        <begin position="120"/>
        <end position="138"/>
    </location>
</feature>
<dbReference type="SUPFAM" id="SSF103481">
    <property type="entry name" value="Multidrug resistance efflux transporter EmrE"/>
    <property type="match status" value="2"/>
</dbReference>
<feature type="transmembrane region" description="Helical" evidence="6">
    <location>
        <begin position="29"/>
        <end position="50"/>
    </location>
</feature>
<evidence type="ECO:0000256" key="4">
    <source>
        <dbReference type="ARBA" id="ARBA00022989"/>
    </source>
</evidence>
<dbReference type="InterPro" id="IPR037185">
    <property type="entry name" value="EmrE-like"/>
</dbReference>
<proteinExistence type="predicted"/>
<dbReference type="InterPro" id="IPR000620">
    <property type="entry name" value="EamA_dom"/>
</dbReference>
<keyword evidence="5 6" id="KW-0472">Membrane</keyword>
<feature type="transmembrane region" description="Helical" evidence="6">
    <location>
        <begin position="237"/>
        <end position="257"/>
    </location>
</feature>
<gene>
    <name evidence="8" type="ORF">MNBD_GAMMA12-1177</name>
</gene>
<feature type="transmembrane region" description="Helical" evidence="6">
    <location>
        <begin position="144"/>
        <end position="165"/>
    </location>
</feature>
<protein>
    <submittedName>
        <fullName evidence="8">Permease of the drug/metabolite transporter (DMT) superfamily</fullName>
    </submittedName>
</protein>
<sequence>MPILLAYIIIIMIWSTTPLAIQWSTEVGFLFGVSSRMIVGTLICMLILKLKKQQLIWTKHSIIVYLCAAIGIYGSMLFVYWGALYVPSGIIAVVFGLAPILTMILAKLLLDEPAIKYQQLGGMILALIGLYITAQTSLSEHKYFALGLGLLLISVSFHSLSAVLIKKYNRGYGALVTATGGLLISSTLLTLSWFVFDGKFPQQIPLHTLWSITYLGIIATGIGFVLYYYILSKISPVRLALLTLITPMTAIVIGIIFNGEKLTYQITIGTLFIMTGLILNLVKRRKISVTKNVLPVSPLEDYKVTESNAKNIA</sequence>
<evidence type="ECO:0000256" key="1">
    <source>
        <dbReference type="ARBA" id="ARBA00004651"/>
    </source>
</evidence>
<dbReference type="AlphaFoldDB" id="A0A3B0YRY6"/>
<dbReference type="PANTHER" id="PTHR32322:SF18">
    <property type="entry name" value="S-ADENOSYLMETHIONINE_S-ADENOSYLHOMOCYSTEINE TRANSPORTER"/>
    <property type="match status" value="1"/>
</dbReference>
<feature type="domain" description="EamA" evidence="7">
    <location>
        <begin position="4"/>
        <end position="133"/>
    </location>
</feature>
<evidence type="ECO:0000256" key="6">
    <source>
        <dbReference type="SAM" id="Phobius"/>
    </source>
</evidence>
<feature type="transmembrane region" description="Helical" evidence="6">
    <location>
        <begin position="62"/>
        <end position="83"/>
    </location>
</feature>
<keyword evidence="2" id="KW-1003">Cell membrane</keyword>
<dbReference type="Pfam" id="PF00892">
    <property type="entry name" value="EamA"/>
    <property type="match status" value="2"/>
</dbReference>
<keyword evidence="3 6" id="KW-0812">Transmembrane</keyword>
<dbReference type="EMBL" id="UOFL01000146">
    <property type="protein sequence ID" value="VAW78257.1"/>
    <property type="molecule type" value="Genomic_DNA"/>
</dbReference>
<comment type="subcellular location">
    <subcellularLocation>
        <location evidence="1">Cell membrane</location>
        <topology evidence="1">Multi-pass membrane protein</topology>
    </subcellularLocation>
</comment>
<evidence type="ECO:0000256" key="5">
    <source>
        <dbReference type="ARBA" id="ARBA00023136"/>
    </source>
</evidence>
<feature type="transmembrane region" description="Helical" evidence="6">
    <location>
        <begin position="208"/>
        <end position="230"/>
    </location>
</feature>
<dbReference type="GO" id="GO:0005886">
    <property type="term" value="C:plasma membrane"/>
    <property type="evidence" value="ECO:0007669"/>
    <property type="project" value="UniProtKB-SubCell"/>
</dbReference>
<evidence type="ECO:0000313" key="8">
    <source>
        <dbReference type="EMBL" id="VAW78257.1"/>
    </source>
</evidence>
<feature type="domain" description="EamA" evidence="7">
    <location>
        <begin position="146"/>
        <end position="281"/>
    </location>
</feature>
<keyword evidence="4 6" id="KW-1133">Transmembrane helix</keyword>
<dbReference type="PANTHER" id="PTHR32322">
    <property type="entry name" value="INNER MEMBRANE TRANSPORTER"/>
    <property type="match status" value="1"/>
</dbReference>
<feature type="transmembrane region" description="Helical" evidence="6">
    <location>
        <begin position="263"/>
        <end position="282"/>
    </location>
</feature>
<dbReference type="InterPro" id="IPR050638">
    <property type="entry name" value="AA-Vitamin_Transporters"/>
</dbReference>